<dbReference type="GO" id="GO:0005524">
    <property type="term" value="F:ATP binding"/>
    <property type="evidence" value="ECO:0007669"/>
    <property type="project" value="InterPro"/>
</dbReference>
<dbReference type="PROSITE" id="PS51199">
    <property type="entry name" value="SF4_HELICASE"/>
    <property type="match status" value="1"/>
</dbReference>
<evidence type="ECO:0000313" key="2">
    <source>
        <dbReference type="EMBL" id="TMJ15049.1"/>
    </source>
</evidence>
<name>A0A537M465_9BACT</name>
<dbReference type="PANTHER" id="PTHR30153">
    <property type="entry name" value="REPLICATIVE DNA HELICASE DNAB"/>
    <property type="match status" value="1"/>
</dbReference>
<dbReference type="AlphaFoldDB" id="A0A537M465"/>
<organism evidence="2 3">
    <name type="scientific">Candidatus Segetimicrobium genomatis</name>
    <dbReference type="NCBI Taxonomy" id="2569760"/>
    <lineage>
        <taxon>Bacteria</taxon>
        <taxon>Bacillati</taxon>
        <taxon>Candidatus Sysuimicrobiota</taxon>
        <taxon>Candidatus Sysuimicrobiia</taxon>
        <taxon>Candidatus Sysuimicrobiales</taxon>
        <taxon>Candidatus Segetimicrobiaceae</taxon>
        <taxon>Candidatus Segetimicrobium</taxon>
    </lineage>
</organism>
<dbReference type="EMBL" id="VBAM01000076">
    <property type="protein sequence ID" value="TMJ15049.1"/>
    <property type="molecule type" value="Genomic_DNA"/>
</dbReference>
<dbReference type="Gene3D" id="1.10.860.10">
    <property type="entry name" value="DNAb Helicase, Chain A"/>
    <property type="match status" value="1"/>
</dbReference>
<proteinExistence type="predicted"/>
<dbReference type="InterPro" id="IPR007694">
    <property type="entry name" value="DNA_helicase_DnaB-like_C"/>
</dbReference>
<dbReference type="GO" id="GO:0006260">
    <property type="term" value="P:DNA replication"/>
    <property type="evidence" value="ECO:0007669"/>
    <property type="project" value="InterPro"/>
</dbReference>
<dbReference type="InterPro" id="IPR016136">
    <property type="entry name" value="DNA_helicase_N/primase_C"/>
</dbReference>
<reference evidence="2 3" key="1">
    <citation type="journal article" date="2019" name="Nat. Microbiol.">
        <title>Mediterranean grassland soil C-N compound turnover is dependent on rainfall and depth, and is mediated by genomically divergent microorganisms.</title>
        <authorList>
            <person name="Diamond S."/>
            <person name="Andeer P.F."/>
            <person name="Li Z."/>
            <person name="Crits-Christoph A."/>
            <person name="Burstein D."/>
            <person name="Anantharaman K."/>
            <person name="Lane K.R."/>
            <person name="Thomas B.C."/>
            <person name="Pan C."/>
            <person name="Northen T.R."/>
            <person name="Banfield J.F."/>
        </authorList>
    </citation>
    <scope>NUCLEOTIDE SEQUENCE [LARGE SCALE GENOMIC DNA]</scope>
    <source>
        <strain evidence="2">NP_5</strain>
    </source>
</reference>
<dbReference type="Pfam" id="PF03796">
    <property type="entry name" value="DnaB_C"/>
    <property type="match status" value="2"/>
</dbReference>
<dbReference type="GO" id="GO:0003678">
    <property type="term" value="F:DNA helicase activity"/>
    <property type="evidence" value="ECO:0007669"/>
    <property type="project" value="InterPro"/>
</dbReference>
<dbReference type="SUPFAM" id="SSF52540">
    <property type="entry name" value="P-loop containing nucleoside triphosphate hydrolases"/>
    <property type="match status" value="1"/>
</dbReference>
<dbReference type="GO" id="GO:0005829">
    <property type="term" value="C:cytosol"/>
    <property type="evidence" value="ECO:0007669"/>
    <property type="project" value="TreeGrafter"/>
</dbReference>
<comment type="caution">
    <text evidence="2">The sequence shown here is derived from an EMBL/GenBank/DDBJ whole genome shotgun (WGS) entry which is preliminary data.</text>
</comment>
<sequence>MDYEDMEAAVLKGFVRDRQLITIALNQGFSPELLPSPVARRLCNSMIDLYLARGGEVISEVTVRNHLETQGALNAEMEHYLRAVLAMRPPDAGRMMTYVDSLRNRDSRERLQTLHDQLGAFLGGGDGAQGDLIQFTTEMLHKLIELQKRRVRQHIGPVTDVIASLTEDVARLAGAGGILGFSISPFERLNALLSGLRRGFYYGLAGAPRRGKTNFVLELAMHVATNHHVPCLYYSWEQTSRVLAARLLAKETGIDPATILVGGKPGGEPITDRLHAAQERMARFTPYLFLVEGSRQDTLNRIRTHAYNIMQEFQTNDIAIFLDYLQKIPLDDHMDDWKARTDLISTALAELSLELNIPVFAISPLDKEGCRLDERPAEAEQEYSEYARPTMHHSMGSGDLEYDLDVAMVLAKDWSIDPATILVGGKPGGEPITDRLHAAQERMARFTPYLFLVEGSRQDTLNRIRTHAYNIMQEFQTNDIAIFLDYLQKIPLDDHMDDWKARTDLISTALAELSLELNIPVFAISPLDKEGCRLDERPAEAEQEYSEYARPTMHHSMGSGDLEYDLDVAMVLAKDWKATGELHQFLETRAKSANVDPDTIPKIDIVNLFVDKNRDAPASSSYIVQYAFFVTLNKFVELDYKQTKEYQADFHGFAKLQQIYAYLLDTGLLTKPEPART</sequence>
<dbReference type="PANTHER" id="PTHR30153:SF2">
    <property type="entry name" value="REPLICATIVE DNA HELICASE"/>
    <property type="match status" value="1"/>
</dbReference>
<dbReference type="Proteomes" id="UP000320393">
    <property type="component" value="Unassembled WGS sequence"/>
</dbReference>
<protein>
    <recommendedName>
        <fullName evidence="1">SF4 helicase domain-containing protein</fullName>
    </recommendedName>
</protein>
<evidence type="ECO:0000259" key="1">
    <source>
        <dbReference type="PROSITE" id="PS51199"/>
    </source>
</evidence>
<accession>A0A537M465</accession>
<evidence type="ECO:0000313" key="3">
    <source>
        <dbReference type="Proteomes" id="UP000320393"/>
    </source>
</evidence>
<gene>
    <name evidence="2" type="ORF">E6H02_02520</name>
</gene>
<dbReference type="InterPro" id="IPR027417">
    <property type="entry name" value="P-loop_NTPase"/>
</dbReference>
<dbReference type="Gene3D" id="3.40.50.300">
    <property type="entry name" value="P-loop containing nucleotide triphosphate hydrolases"/>
    <property type="match status" value="2"/>
</dbReference>
<feature type="domain" description="SF4 helicase" evidence="1">
    <location>
        <begin position="175"/>
        <end position="398"/>
    </location>
</feature>